<feature type="chain" id="PRO_5041961067" description="Transmembrane 9 superfamily member" evidence="16">
    <location>
        <begin position="24"/>
        <end position="1366"/>
    </location>
</feature>
<dbReference type="GO" id="GO:0016831">
    <property type="term" value="F:carboxy-lyase activity"/>
    <property type="evidence" value="ECO:0007669"/>
    <property type="project" value="InterPro"/>
</dbReference>
<feature type="signal peptide" evidence="16">
    <location>
        <begin position="1"/>
        <end position="23"/>
    </location>
</feature>
<dbReference type="InterPro" id="IPR021115">
    <property type="entry name" value="Pyridoxal-P_BS"/>
</dbReference>
<evidence type="ECO:0000256" key="13">
    <source>
        <dbReference type="PIRSR" id="PIRSR602129-50"/>
    </source>
</evidence>
<dbReference type="Gene3D" id="1.20.1340.10">
    <property type="entry name" value="dopa decarboxylase, N-terminal domain"/>
    <property type="match status" value="1"/>
</dbReference>
<dbReference type="PROSITE" id="PS00392">
    <property type="entry name" value="DDC_GAD_HDC_YDC"/>
    <property type="match status" value="1"/>
</dbReference>
<dbReference type="Pfam" id="PF02990">
    <property type="entry name" value="EMP70"/>
    <property type="match status" value="1"/>
</dbReference>
<feature type="modified residue" description="N6-(pyridoxal phosphate)lysine" evidence="13">
    <location>
        <position position="1185"/>
    </location>
</feature>
<protein>
    <recommendedName>
        <fullName evidence="19">Transmembrane 9 superfamily member</fullName>
    </recommendedName>
</protein>
<comment type="subcellular location">
    <subcellularLocation>
        <location evidence="3">Golgi apparatus</location>
    </subcellularLocation>
    <subcellularLocation>
        <location evidence="2">Membrane</location>
        <topology evidence="2">Multi-pass membrane protein</topology>
    </subcellularLocation>
</comment>
<evidence type="ECO:0000256" key="14">
    <source>
        <dbReference type="SAM" id="MobiDB-lite"/>
    </source>
</evidence>
<feature type="transmembrane region" description="Helical" evidence="15">
    <location>
        <begin position="512"/>
        <end position="534"/>
    </location>
</feature>
<dbReference type="RefSeq" id="XP_062752521.1">
    <property type="nucleotide sequence ID" value="XM_062903381.1"/>
</dbReference>
<dbReference type="InterPro" id="IPR002129">
    <property type="entry name" value="PyrdxlP-dep_de-COase"/>
</dbReference>
<dbReference type="GO" id="GO:0005794">
    <property type="term" value="C:Golgi apparatus"/>
    <property type="evidence" value="ECO:0007669"/>
    <property type="project" value="UniProtKB-SubCell"/>
</dbReference>
<keyword evidence="10" id="KW-0333">Golgi apparatus</keyword>
<dbReference type="PANTHER" id="PTHR10766:SF55">
    <property type="entry name" value="TRANSMEMBRANE 9 SUPERFAMILY MEMBER 4"/>
    <property type="match status" value="1"/>
</dbReference>
<keyword evidence="6 15" id="KW-0812">Transmembrane</keyword>
<feature type="transmembrane region" description="Helical" evidence="15">
    <location>
        <begin position="602"/>
        <end position="627"/>
    </location>
</feature>
<name>A0AAE1J3Q3_9HYPO</name>
<dbReference type="InterPro" id="IPR010977">
    <property type="entry name" value="Aromatic_deC"/>
</dbReference>
<evidence type="ECO:0000313" key="18">
    <source>
        <dbReference type="Proteomes" id="UP001273209"/>
    </source>
</evidence>
<dbReference type="SUPFAM" id="SSF103473">
    <property type="entry name" value="MFS general substrate transporter"/>
    <property type="match status" value="1"/>
</dbReference>
<dbReference type="Proteomes" id="UP001273209">
    <property type="component" value="Unassembled WGS sequence"/>
</dbReference>
<keyword evidence="7 16" id="KW-0732">Signal</keyword>
<gene>
    <name evidence="17" type="ORF">Triagg1_8525</name>
</gene>
<feature type="region of interest" description="Disordered" evidence="14">
    <location>
        <begin position="352"/>
        <end position="386"/>
    </location>
</feature>
<keyword evidence="11 15" id="KW-0472">Membrane</keyword>
<dbReference type="PRINTS" id="PR00800">
    <property type="entry name" value="YHDCRBOXLASE"/>
</dbReference>
<comment type="caution">
    <text evidence="17">The sequence shown here is derived from an EMBL/GenBank/DDBJ whole genome shotgun (WGS) entry which is preliminary data.</text>
</comment>
<dbReference type="InterPro" id="IPR004240">
    <property type="entry name" value="EMP70"/>
</dbReference>
<evidence type="ECO:0000313" key="17">
    <source>
        <dbReference type="EMBL" id="KAK4065756.1"/>
    </source>
</evidence>
<evidence type="ECO:0000256" key="11">
    <source>
        <dbReference type="ARBA" id="ARBA00023136"/>
    </source>
</evidence>
<dbReference type="GO" id="GO:0006520">
    <property type="term" value="P:amino acid metabolic process"/>
    <property type="evidence" value="ECO:0007669"/>
    <property type="project" value="InterPro"/>
</dbReference>
<organism evidence="17 18">
    <name type="scientific">Trichoderma aggressivum f. europaeum</name>
    <dbReference type="NCBI Taxonomy" id="173218"/>
    <lineage>
        <taxon>Eukaryota</taxon>
        <taxon>Fungi</taxon>
        <taxon>Dikarya</taxon>
        <taxon>Ascomycota</taxon>
        <taxon>Pezizomycotina</taxon>
        <taxon>Sordariomycetes</taxon>
        <taxon>Hypocreomycetidae</taxon>
        <taxon>Hypocreales</taxon>
        <taxon>Hypocreaceae</taxon>
        <taxon>Trichoderma</taxon>
    </lineage>
</organism>
<evidence type="ECO:0000256" key="2">
    <source>
        <dbReference type="ARBA" id="ARBA00004141"/>
    </source>
</evidence>
<dbReference type="Pfam" id="PF00282">
    <property type="entry name" value="Pyridoxal_deC"/>
    <property type="match status" value="1"/>
</dbReference>
<dbReference type="Gene3D" id="3.40.640.10">
    <property type="entry name" value="Type I PLP-dependent aspartate aminotransferase-like (Major domain)"/>
    <property type="match status" value="1"/>
</dbReference>
<dbReference type="InterPro" id="IPR036259">
    <property type="entry name" value="MFS_trans_sf"/>
</dbReference>
<keyword evidence="9 15" id="KW-1133">Transmembrane helix</keyword>
<evidence type="ECO:0000256" key="12">
    <source>
        <dbReference type="ARBA" id="ARBA00023239"/>
    </source>
</evidence>
<evidence type="ECO:0000256" key="5">
    <source>
        <dbReference type="ARBA" id="ARBA00009533"/>
    </source>
</evidence>
<dbReference type="GeneID" id="87923286"/>
<feature type="transmembrane region" description="Helical" evidence="15">
    <location>
        <begin position="639"/>
        <end position="663"/>
    </location>
</feature>
<dbReference type="InterPro" id="IPR015422">
    <property type="entry name" value="PyrdxlP-dep_Trfase_small"/>
</dbReference>
<feature type="transmembrane region" description="Helical" evidence="15">
    <location>
        <begin position="409"/>
        <end position="435"/>
    </location>
</feature>
<proteinExistence type="inferred from homology"/>
<dbReference type="SUPFAM" id="SSF53383">
    <property type="entry name" value="PLP-dependent transferases"/>
    <property type="match status" value="1"/>
</dbReference>
<feature type="transmembrane region" description="Helical" evidence="15">
    <location>
        <begin position="310"/>
        <end position="333"/>
    </location>
</feature>
<reference evidence="17" key="1">
    <citation type="submission" date="2023-11" db="EMBL/GenBank/DDBJ databases">
        <title>The genome sequences of three competitors of mushroom-forming fungi.</title>
        <authorList>
            <person name="Beijen E."/>
            <person name="Ohm R.A."/>
        </authorList>
    </citation>
    <scope>NUCLEOTIDE SEQUENCE</scope>
    <source>
        <strain evidence="17">CBS 100526</strain>
    </source>
</reference>
<dbReference type="InterPro" id="IPR015424">
    <property type="entry name" value="PyrdxlP-dep_Trfase"/>
</dbReference>
<evidence type="ECO:0000256" key="1">
    <source>
        <dbReference type="ARBA" id="ARBA00001933"/>
    </source>
</evidence>
<evidence type="ECO:0000256" key="10">
    <source>
        <dbReference type="ARBA" id="ARBA00023034"/>
    </source>
</evidence>
<keyword evidence="18" id="KW-1185">Reference proteome</keyword>
<dbReference type="GO" id="GO:0016020">
    <property type="term" value="C:membrane"/>
    <property type="evidence" value="ECO:0007669"/>
    <property type="project" value="UniProtKB-SubCell"/>
</dbReference>
<evidence type="ECO:0000256" key="8">
    <source>
        <dbReference type="ARBA" id="ARBA00022898"/>
    </source>
</evidence>
<evidence type="ECO:0000256" key="4">
    <source>
        <dbReference type="ARBA" id="ARBA00005227"/>
    </source>
</evidence>
<comment type="similarity">
    <text evidence="4">Belongs to the nonaspanin (TM9SF) (TC 9.A.2) family.</text>
</comment>
<dbReference type="Gene3D" id="3.90.1150.10">
    <property type="entry name" value="Aspartate Aminotransferase, domain 1"/>
    <property type="match status" value="1"/>
</dbReference>
<dbReference type="GO" id="GO:0030170">
    <property type="term" value="F:pyridoxal phosphate binding"/>
    <property type="evidence" value="ECO:0007669"/>
    <property type="project" value="InterPro"/>
</dbReference>
<keyword evidence="12" id="KW-0456">Lyase</keyword>
<comment type="similarity">
    <text evidence="5">Belongs to the group II decarboxylase family.</text>
</comment>
<evidence type="ECO:0000256" key="6">
    <source>
        <dbReference type="ARBA" id="ARBA00022692"/>
    </source>
</evidence>
<dbReference type="EMBL" id="JAWRVG010000042">
    <property type="protein sequence ID" value="KAK4065756.1"/>
    <property type="molecule type" value="Genomic_DNA"/>
</dbReference>
<dbReference type="GO" id="GO:0019752">
    <property type="term" value="P:carboxylic acid metabolic process"/>
    <property type="evidence" value="ECO:0007669"/>
    <property type="project" value="InterPro"/>
</dbReference>
<evidence type="ECO:0000256" key="3">
    <source>
        <dbReference type="ARBA" id="ARBA00004555"/>
    </source>
</evidence>
<evidence type="ECO:0000256" key="15">
    <source>
        <dbReference type="SAM" id="Phobius"/>
    </source>
</evidence>
<sequence length="1366" mass="150803">MTSARKTGLRGLLCLLLLSPSTAFYIPGWSIKSYKDGELVPLMVNKVYSDNTQLQYAYNDLPFTCSPTGDHKAGGGLLSGQSVPLNLGEVLRGDRIITSDMELAMAKDTPCTLLCNKEMSRHDMRWSKELIRDGYVAEWIVDNLPGATSFVTADKTRKYYASGFKLGYTEASKKTGKLHYYLNNHHTIVIRYRRASGRAGDRGKKVVVGFEVYPKSIGNGNKKDSAGCPADIQNADEPFELYIAPNRTSDASLKYDGLSYHPNEAEDDDSSPGSLNIPYTYSVYFREDDSIEWAHRWDLYFVNQEDGTRIHWMAIINSLIICGLLTGIVMIILARTIHSDINKGISAEEGKVRAKRAAKPKGEKTSGLLSQGTDADNDDDENLSDEGEALEEATGWKLLHGDVFRKPRLGILLAPLVGSGMQLFFMAMGLVSLGALGVLNPSFRGGFISVGVGLFIFAGLFSGYFSARVFKSFDGADYRANALVTALLFPGLTFGLVFILNLFVWAQASSTAIPFGTLAAILLLWLCVQVPLVYAGSHYGFHKAGAWEHPTKTTTIPRQVPRQAWYSKSIQAVLLAGLIPFAVIFIELLFVFQSIWQDKSGYYYVFGFLAMVSAILVVTIAEVTIVTMYAQLCAENYHWWWQSFFVGGASAFWVFLYSLWYYFFKLHISGFVSSMLFFAYSFMACCVYGLLTGTIGFLSAYAFVRRIYRSTRPPVSTTPRTSKDGFHDSTEAVLTCWCGNGIGNPGTDSESDDGGPLIPLQSPTFITPIKDGQVRSGFRDLKTQKTLTMARNPKWLLHMGLGRRVGNVTLLFSNGGGMENRGFRVGVLKVDANRLDSKFQTHQTRFITSRQGGSDISKAKKAAETDMANPMDTDQFRVAAKAAIDEIANYYDNISDHRVVADVEPGYLRPLLPASAPLDPEPWESIQSDIQSKILPGITHWQSPGFMAFFPCSSSYPAAIAEMYSNAFNGAHFNWICSPAVTELETIVMDWLAQALGLPECFLSGGPTHGGGVLHGSASEAILTVMVAARDKYLNEATAHLPEGEEKEEETWRLRSKLVALGSAGAHSSTKKAAQVLGVRFDTVPVSEENGFSMTGEALAKKLDQLKAKGLEPFYLTATLGTTDVCAVDDFASIAKALAPRAGKPGEVWVHVDAAYAGAALLLDENKPLAKPMAEFHSFNYNPHKWMLTTFDCSAVWVRARGHLINALSIKPPYLRNQYSDNELVTDYRDWQIPLGRRFRSLKLWFVLRSYGIRGLQAHIRNGVTLGESLEAKLATRPDLLTIFTKARFGLVSFRVKGDGEEQINSRTEKLYEAINASGLFYLTSTVVNGHFAIRVCTGVAAVREEHVQKLFDLLVETVEGQLKLE</sequence>
<dbReference type="GO" id="GO:0072657">
    <property type="term" value="P:protein localization to membrane"/>
    <property type="evidence" value="ECO:0007669"/>
    <property type="project" value="TreeGrafter"/>
</dbReference>
<feature type="transmembrane region" description="Helical" evidence="15">
    <location>
        <begin position="447"/>
        <end position="470"/>
    </location>
</feature>
<evidence type="ECO:0000256" key="7">
    <source>
        <dbReference type="ARBA" id="ARBA00022729"/>
    </source>
</evidence>
<evidence type="ECO:0008006" key="19">
    <source>
        <dbReference type="Google" id="ProtNLM"/>
    </source>
</evidence>
<evidence type="ECO:0000256" key="9">
    <source>
        <dbReference type="ARBA" id="ARBA00022989"/>
    </source>
</evidence>
<feature type="transmembrane region" description="Helical" evidence="15">
    <location>
        <begin position="675"/>
        <end position="704"/>
    </location>
</feature>
<feature type="compositionally biased region" description="Acidic residues" evidence="14">
    <location>
        <begin position="375"/>
        <end position="386"/>
    </location>
</feature>
<dbReference type="InterPro" id="IPR015421">
    <property type="entry name" value="PyrdxlP-dep_Trfase_major"/>
</dbReference>
<keyword evidence="8 13" id="KW-0663">Pyridoxal phosphate</keyword>
<dbReference type="PANTHER" id="PTHR10766">
    <property type="entry name" value="TRANSMEMBRANE 9 SUPERFAMILY PROTEIN"/>
    <property type="match status" value="1"/>
</dbReference>
<feature type="transmembrane region" description="Helical" evidence="15">
    <location>
        <begin position="482"/>
        <end position="506"/>
    </location>
</feature>
<feature type="transmembrane region" description="Helical" evidence="15">
    <location>
        <begin position="572"/>
        <end position="596"/>
    </location>
</feature>
<comment type="cofactor">
    <cofactor evidence="1 13">
        <name>pyridoxal 5'-phosphate</name>
        <dbReference type="ChEBI" id="CHEBI:597326"/>
    </cofactor>
</comment>
<evidence type="ECO:0000256" key="16">
    <source>
        <dbReference type="SAM" id="SignalP"/>
    </source>
</evidence>
<accession>A0AAE1J3Q3</accession>